<dbReference type="InterPro" id="IPR010559">
    <property type="entry name" value="Sig_transdc_His_kin_internal"/>
</dbReference>
<keyword evidence="2" id="KW-1133">Transmembrane helix</keyword>
<gene>
    <name evidence="4" type="ORF">IFO69_09255</name>
</gene>
<name>A0ABR9ALZ8_9BACT</name>
<dbReference type="InterPro" id="IPR050640">
    <property type="entry name" value="Bact_2-comp_sensor_kinase"/>
</dbReference>
<dbReference type="Gene3D" id="3.30.565.10">
    <property type="entry name" value="Histidine kinase-like ATPase, C-terminal domain"/>
    <property type="match status" value="1"/>
</dbReference>
<evidence type="ECO:0000313" key="5">
    <source>
        <dbReference type="Proteomes" id="UP000647133"/>
    </source>
</evidence>
<feature type="transmembrane region" description="Helical" evidence="2">
    <location>
        <begin position="47"/>
        <end position="65"/>
    </location>
</feature>
<dbReference type="SUPFAM" id="SSF55874">
    <property type="entry name" value="ATPase domain of HSP90 chaperone/DNA topoisomerase II/histidine kinase"/>
    <property type="match status" value="1"/>
</dbReference>
<keyword evidence="4" id="KW-0418">Kinase</keyword>
<feature type="transmembrane region" description="Helical" evidence="2">
    <location>
        <begin position="21"/>
        <end position="41"/>
    </location>
</feature>
<comment type="caution">
    <text evidence="4">The sequence shown here is derived from an EMBL/GenBank/DDBJ whole genome shotgun (WGS) entry which is preliminary data.</text>
</comment>
<keyword evidence="2" id="KW-0812">Transmembrane</keyword>
<keyword evidence="2" id="KW-0472">Membrane</keyword>
<keyword evidence="1" id="KW-0175">Coiled coil</keyword>
<dbReference type="PANTHER" id="PTHR34220">
    <property type="entry name" value="SENSOR HISTIDINE KINASE YPDA"/>
    <property type="match status" value="1"/>
</dbReference>
<organism evidence="4 5">
    <name type="scientific">Echinicola arenosa</name>
    <dbReference type="NCBI Taxonomy" id="2774144"/>
    <lineage>
        <taxon>Bacteria</taxon>
        <taxon>Pseudomonadati</taxon>
        <taxon>Bacteroidota</taxon>
        <taxon>Cytophagia</taxon>
        <taxon>Cytophagales</taxon>
        <taxon>Cyclobacteriaceae</taxon>
        <taxon>Echinicola</taxon>
    </lineage>
</organism>
<dbReference type="RefSeq" id="WP_192009777.1">
    <property type="nucleotide sequence ID" value="NZ_JACYTQ010000002.1"/>
</dbReference>
<evidence type="ECO:0000259" key="3">
    <source>
        <dbReference type="Pfam" id="PF06580"/>
    </source>
</evidence>
<accession>A0ABR9ALZ8</accession>
<dbReference type="PANTHER" id="PTHR34220:SF7">
    <property type="entry name" value="SENSOR HISTIDINE KINASE YPDA"/>
    <property type="match status" value="1"/>
</dbReference>
<keyword evidence="5" id="KW-1185">Reference proteome</keyword>
<dbReference type="Pfam" id="PF06580">
    <property type="entry name" value="His_kinase"/>
    <property type="match status" value="1"/>
</dbReference>
<dbReference type="GO" id="GO:0016301">
    <property type="term" value="F:kinase activity"/>
    <property type="evidence" value="ECO:0007669"/>
    <property type="project" value="UniProtKB-KW"/>
</dbReference>
<reference evidence="4 5" key="1">
    <citation type="submission" date="2020-09" db="EMBL/GenBank/DDBJ databases">
        <title>Echinicola sp. CAU 1574 isolated from sand of Sido Beach.</title>
        <authorList>
            <person name="Kim W."/>
        </authorList>
    </citation>
    <scope>NUCLEOTIDE SEQUENCE [LARGE SCALE GENOMIC DNA]</scope>
    <source>
        <strain evidence="4 5">CAU 1574</strain>
    </source>
</reference>
<proteinExistence type="predicted"/>
<dbReference type="Proteomes" id="UP000647133">
    <property type="component" value="Unassembled WGS sequence"/>
</dbReference>
<sequence length="350" mass="40773">MKTPLQSTFLSLSRKSSLHHLLFWTLTYFVLVNIFANNSQIFPVDRIYTFIFMVTLAIPVYMNLSGWIPRLLRPKKYFYYLIALLVTLAIGVAFNSILFSYLIDYLLPGYYFISYYTLWDLTKFFAAFLMGSSLLKLSKEWFQLVESKQKLAEIEKEKVDIELKALRAQVNPHFLFNTLNVLYTLALKKSDETPEVIIKLSDLLRYVIYNSNKEKVPLSTELEQIKNYISLQGHRMEESAKVTFESQIEKDIHIPPMLLMPLVENSFKHGIKGDLTDTFIRIEVQADNNDLSFEIENNLPEESEKQDGEHGVGLVNIRNRLALLYPGQHFFEISQNESIFKVSLKIKHEN</sequence>
<dbReference type="EMBL" id="JACYTQ010000002">
    <property type="protein sequence ID" value="MBD8488930.1"/>
    <property type="molecule type" value="Genomic_DNA"/>
</dbReference>
<feature type="transmembrane region" description="Helical" evidence="2">
    <location>
        <begin position="77"/>
        <end position="103"/>
    </location>
</feature>
<protein>
    <submittedName>
        <fullName evidence="4">Histidine kinase</fullName>
    </submittedName>
</protein>
<feature type="domain" description="Signal transduction histidine kinase internal region" evidence="3">
    <location>
        <begin position="162"/>
        <end position="238"/>
    </location>
</feature>
<feature type="coiled-coil region" evidence="1">
    <location>
        <begin position="144"/>
        <end position="171"/>
    </location>
</feature>
<keyword evidence="4" id="KW-0808">Transferase</keyword>
<feature type="transmembrane region" description="Helical" evidence="2">
    <location>
        <begin position="109"/>
        <end position="129"/>
    </location>
</feature>
<evidence type="ECO:0000256" key="2">
    <source>
        <dbReference type="SAM" id="Phobius"/>
    </source>
</evidence>
<dbReference type="InterPro" id="IPR036890">
    <property type="entry name" value="HATPase_C_sf"/>
</dbReference>
<evidence type="ECO:0000313" key="4">
    <source>
        <dbReference type="EMBL" id="MBD8488930.1"/>
    </source>
</evidence>
<evidence type="ECO:0000256" key="1">
    <source>
        <dbReference type="SAM" id="Coils"/>
    </source>
</evidence>